<name>A0ABR7Q7W8_9FLAO</name>
<dbReference type="Proteomes" id="UP000619238">
    <property type="component" value="Unassembled WGS sequence"/>
</dbReference>
<dbReference type="EMBL" id="JACGWS010000004">
    <property type="protein sequence ID" value="MBC8754640.1"/>
    <property type="molecule type" value="Genomic_DNA"/>
</dbReference>
<keyword evidence="2" id="KW-1185">Reference proteome</keyword>
<organism evidence="1 2">
    <name type="scientific">Kordia aestuariivivens</name>
    <dbReference type="NCBI Taxonomy" id="2759037"/>
    <lineage>
        <taxon>Bacteria</taxon>
        <taxon>Pseudomonadati</taxon>
        <taxon>Bacteroidota</taxon>
        <taxon>Flavobacteriia</taxon>
        <taxon>Flavobacteriales</taxon>
        <taxon>Flavobacteriaceae</taxon>
        <taxon>Kordia</taxon>
    </lineage>
</organism>
<evidence type="ECO:0000313" key="2">
    <source>
        <dbReference type="Proteomes" id="UP000619238"/>
    </source>
</evidence>
<protein>
    <recommendedName>
        <fullName evidence="3">C2 domain-containing protein</fullName>
    </recommendedName>
</protein>
<evidence type="ECO:0008006" key="3">
    <source>
        <dbReference type="Google" id="ProtNLM"/>
    </source>
</evidence>
<accession>A0ABR7Q7W8</accession>
<sequence length="181" mass="20433">MNTKNTILKTEDDVTVTKERMSAIETIINSTTKINPFPSPMPCYESFTGGVSSINDITLGIIKDDFILPPAASAILVDEVLIVGLLLTAKTSKALHEMEDFQMNYQLTLNDYGLPQLNIYVLYSETNSEENPYWDNSFQITFDRNITPEINLEELTTIQVFLQDEDPRTSRGTVTTVKRPM</sequence>
<evidence type="ECO:0000313" key="1">
    <source>
        <dbReference type="EMBL" id="MBC8754640.1"/>
    </source>
</evidence>
<reference evidence="1 2" key="1">
    <citation type="submission" date="2020-07" db="EMBL/GenBank/DDBJ databases">
        <title>Description of Kordia aestuariivivens sp. nov., isolated from a tidal flat.</title>
        <authorList>
            <person name="Park S."/>
            <person name="Yoon J.-H."/>
        </authorList>
    </citation>
    <scope>NUCLEOTIDE SEQUENCE [LARGE SCALE GENOMIC DNA]</scope>
    <source>
        <strain evidence="1 2">YSTF-M3</strain>
    </source>
</reference>
<comment type="caution">
    <text evidence="1">The sequence shown here is derived from an EMBL/GenBank/DDBJ whole genome shotgun (WGS) entry which is preliminary data.</text>
</comment>
<gene>
    <name evidence="1" type="ORF">H2O64_08135</name>
</gene>
<proteinExistence type="predicted"/>
<dbReference type="RefSeq" id="WP_187561691.1">
    <property type="nucleotide sequence ID" value="NZ_JACGWS010000004.1"/>
</dbReference>